<feature type="chain" id="PRO_5029015655" description="Chitinase A N-terminal domain-containing protein" evidence="1">
    <location>
        <begin position="18"/>
        <end position="409"/>
    </location>
</feature>
<dbReference type="RefSeq" id="WP_180307147.1">
    <property type="nucleotide sequence ID" value="NZ_CP058952.1"/>
</dbReference>
<gene>
    <name evidence="3" type="ORF">HZU75_16985</name>
</gene>
<dbReference type="Proteomes" id="UP000510822">
    <property type="component" value="Chromosome"/>
</dbReference>
<dbReference type="InterPro" id="IPR013540">
    <property type="entry name" value="ChitinaseA_N"/>
</dbReference>
<keyword evidence="1" id="KW-0732">Signal</keyword>
<keyword evidence="4" id="KW-1185">Reference proteome</keyword>
<dbReference type="GO" id="GO:0004568">
    <property type="term" value="F:chitinase activity"/>
    <property type="evidence" value="ECO:0007669"/>
    <property type="project" value="InterPro"/>
</dbReference>
<feature type="domain" description="Chitinase A N-terminal" evidence="2">
    <location>
        <begin position="219"/>
        <end position="294"/>
    </location>
</feature>
<dbReference type="InterPro" id="IPR013783">
    <property type="entry name" value="Ig-like_fold"/>
</dbReference>
<sequence>MRILPWCFALLCAQLQAGILISASDAARREQLACQPTTILGVLECEQVALPAPAPGNAPEIKPAEYVPNAGPEIPAQQVELPMLPVIDAIPARVKAGKLVLAWDIWFGTAGQWWEVWDQEQLRYRGRDFTRRIKAASPDTPAELLVDGGLQAVQSGVFTMNKLPAGEHQFVIKLCNGTLEAPVCNEARISTWADATQDEAEQEQGVPDAPSLAWIPQVTTEGKVTVAWNLWWGKTGQYWEVLNGKKVVYRTDKFTEQTDQSQSGQVEIPLVNGPHELSVRLCRRNACTSSERLKVDAMLGPDLTPAKPSLALYTPDDPDLGEGLLPSQILLSWKTELPGIAPDRWLLIDQATREVLYSQPLKADCGNGVWCGSWQGVPVTRPASWRVKLCQAKKCTDSDVIEVPSLAEQ</sequence>
<feature type="signal peptide" evidence="1">
    <location>
        <begin position="1"/>
        <end position="17"/>
    </location>
</feature>
<evidence type="ECO:0000256" key="1">
    <source>
        <dbReference type="SAM" id="SignalP"/>
    </source>
</evidence>
<proteinExistence type="predicted"/>
<dbReference type="Gene3D" id="2.60.40.10">
    <property type="entry name" value="Immunoglobulins"/>
    <property type="match status" value="1"/>
</dbReference>
<organism evidence="3 4">
    <name type="scientific">Chitinibacter fontanus</name>
    <dbReference type="NCBI Taxonomy" id="1737446"/>
    <lineage>
        <taxon>Bacteria</taxon>
        <taxon>Pseudomonadati</taxon>
        <taxon>Pseudomonadota</taxon>
        <taxon>Betaproteobacteria</taxon>
        <taxon>Neisseriales</taxon>
        <taxon>Chitinibacteraceae</taxon>
        <taxon>Chitinibacter</taxon>
    </lineage>
</organism>
<dbReference type="GO" id="GO:0006032">
    <property type="term" value="P:chitin catabolic process"/>
    <property type="evidence" value="ECO:0007669"/>
    <property type="project" value="InterPro"/>
</dbReference>
<dbReference type="AlphaFoldDB" id="A0A7D5VCA7"/>
<evidence type="ECO:0000313" key="4">
    <source>
        <dbReference type="Proteomes" id="UP000510822"/>
    </source>
</evidence>
<dbReference type="EMBL" id="CP058952">
    <property type="protein sequence ID" value="QLI83078.1"/>
    <property type="molecule type" value="Genomic_DNA"/>
</dbReference>
<protein>
    <recommendedName>
        <fullName evidence="2">Chitinase A N-terminal domain-containing protein</fullName>
    </recommendedName>
</protein>
<dbReference type="SUPFAM" id="SSF81296">
    <property type="entry name" value="E set domains"/>
    <property type="match status" value="1"/>
</dbReference>
<evidence type="ECO:0000259" key="2">
    <source>
        <dbReference type="Pfam" id="PF08329"/>
    </source>
</evidence>
<evidence type="ECO:0000313" key="3">
    <source>
        <dbReference type="EMBL" id="QLI83078.1"/>
    </source>
</evidence>
<dbReference type="InterPro" id="IPR014756">
    <property type="entry name" value="Ig_E-set"/>
</dbReference>
<reference evidence="3 4" key="1">
    <citation type="journal article" date="2016" name="Int. J. Syst. Evol. Microbiol.">
        <title>Chitinibacter fontanus sp. nov., isolated from a spring.</title>
        <authorList>
            <person name="Sheu S.Y."/>
            <person name="Li Y.S."/>
            <person name="Young C.C."/>
            <person name="Chen W.M."/>
        </authorList>
    </citation>
    <scope>NUCLEOTIDE SEQUENCE [LARGE SCALE GENOMIC DNA]</scope>
    <source>
        <strain evidence="3 4">STM-7</strain>
    </source>
</reference>
<name>A0A7D5VCA7_9NEIS</name>
<accession>A0A7D5VCA7</accession>
<dbReference type="Pfam" id="PF08329">
    <property type="entry name" value="ChitinaseA_N"/>
    <property type="match status" value="1"/>
</dbReference>
<dbReference type="KEGG" id="cfon:HZU75_16985"/>